<accession>A0ABD2HQ06</accession>
<evidence type="ECO:0000313" key="2">
    <source>
        <dbReference type="Proteomes" id="UP001620645"/>
    </source>
</evidence>
<comment type="caution">
    <text evidence="1">The sequence shown here is derived from an EMBL/GenBank/DDBJ whole genome shotgun (WGS) entry which is preliminary data.</text>
</comment>
<dbReference type="AlphaFoldDB" id="A0ABD2HQ06"/>
<keyword evidence="2" id="KW-1185">Reference proteome</keyword>
<gene>
    <name evidence="1" type="ORF">niasHS_018032</name>
</gene>
<evidence type="ECO:0000313" key="1">
    <source>
        <dbReference type="EMBL" id="KAL3069307.1"/>
    </source>
</evidence>
<protein>
    <submittedName>
        <fullName evidence="1">Uncharacterized protein</fullName>
    </submittedName>
</protein>
<reference evidence="1 2" key="1">
    <citation type="submission" date="2024-10" db="EMBL/GenBank/DDBJ databases">
        <authorList>
            <person name="Kim D."/>
        </authorList>
    </citation>
    <scope>NUCLEOTIDE SEQUENCE [LARGE SCALE GENOMIC DNA]</scope>
    <source>
        <strain evidence="1">Taebaek</strain>
    </source>
</reference>
<name>A0ABD2HQ06_HETSC</name>
<sequence length="186" mass="21191">MRNVIHFLISDPEFSYEVQKRQGNEKKGDMAPIGVAHLAVTIWQRYLSFMCKLLWNEWGFYDVEYSAQRLSKIRMDTVDQSRAIDNLPPRATGDQWQCTAQFAKTGASMSNALFVPPLVKDVFGYEKCNAPNRAHIVNNQRDKYNLPSPPNAKSVGFGNVRAFLVPLRGEHDKCKFCAEDDDENSV</sequence>
<proteinExistence type="predicted"/>
<dbReference type="EMBL" id="JBICCN010000429">
    <property type="protein sequence ID" value="KAL3069307.1"/>
    <property type="molecule type" value="Genomic_DNA"/>
</dbReference>
<dbReference type="Proteomes" id="UP001620645">
    <property type="component" value="Unassembled WGS sequence"/>
</dbReference>
<organism evidence="1 2">
    <name type="scientific">Heterodera schachtii</name>
    <name type="common">Sugarbeet cyst nematode worm</name>
    <name type="synonym">Tylenchus schachtii</name>
    <dbReference type="NCBI Taxonomy" id="97005"/>
    <lineage>
        <taxon>Eukaryota</taxon>
        <taxon>Metazoa</taxon>
        <taxon>Ecdysozoa</taxon>
        <taxon>Nematoda</taxon>
        <taxon>Chromadorea</taxon>
        <taxon>Rhabditida</taxon>
        <taxon>Tylenchina</taxon>
        <taxon>Tylenchomorpha</taxon>
        <taxon>Tylenchoidea</taxon>
        <taxon>Heteroderidae</taxon>
        <taxon>Heteroderinae</taxon>
        <taxon>Heterodera</taxon>
    </lineage>
</organism>